<name>A0A5N6L509_9ROSI</name>
<keyword evidence="9" id="KW-0560">Oxidoreductase</keyword>
<dbReference type="EC" id="1.3.5.2" evidence="5"/>
<organism evidence="13 14">
    <name type="scientific">Carpinus fangiana</name>
    <dbReference type="NCBI Taxonomy" id="176857"/>
    <lineage>
        <taxon>Eukaryota</taxon>
        <taxon>Viridiplantae</taxon>
        <taxon>Streptophyta</taxon>
        <taxon>Embryophyta</taxon>
        <taxon>Tracheophyta</taxon>
        <taxon>Spermatophyta</taxon>
        <taxon>Magnoliopsida</taxon>
        <taxon>eudicotyledons</taxon>
        <taxon>Gunneridae</taxon>
        <taxon>Pentapetalae</taxon>
        <taxon>rosids</taxon>
        <taxon>fabids</taxon>
        <taxon>Fagales</taxon>
        <taxon>Betulaceae</taxon>
        <taxon>Carpinus</taxon>
    </lineage>
</organism>
<dbReference type="OrthoDB" id="14784at2759"/>
<comment type="pathway">
    <text evidence="3">Pyrimidine metabolism; UMP biosynthesis via de novo pathway; orotate from (S)-dihydroorotate (quinone route): step 1/1.</text>
</comment>
<dbReference type="InterPro" id="IPR005720">
    <property type="entry name" value="Dihydroorotate_DH_cat"/>
</dbReference>
<dbReference type="InterPro" id="IPR001295">
    <property type="entry name" value="Dihydroorotate_DH_CS"/>
</dbReference>
<evidence type="ECO:0000256" key="11">
    <source>
        <dbReference type="ARBA" id="ARBA00048639"/>
    </source>
</evidence>
<evidence type="ECO:0000256" key="10">
    <source>
        <dbReference type="ARBA" id="ARBA00023136"/>
    </source>
</evidence>
<dbReference type="Pfam" id="PF01180">
    <property type="entry name" value="DHO_dh"/>
    <property type="match status" value="1"/>
</dbReference>
<dbReference type="AlphaFoldDB" id="A0A5N6L509"/>
<evidence type="ECO:0000256" key="1">
    <source>
        <dbReference type="ARBA" id="ARBA00001917"/>
    </source>
</evidence>
<dbReference type="PROSITE" id="PS00911">
    <property type="entry name" value="DHODEHASE_1"/>
    <property type="match status" value="1"/>
</dbReference>
<evidence type="ECO:0000256" key="6">
    <source>
        <dbReference type="ARBA" id="ARBA00017599"/>
    </source>
</evidence>
<dbReference type="InterPro" id="IPR050074">
    <property type="entry name" value="DHO_dehydrogenase"/>
</dbReference>
<comment type="similarity">
    <text evidence="4">Belongs to the dihydroorotate dehydrogenase family. Type 2 subfamily.</text>
</comment>
<dbReference type="Gene3D" id="3.20.20.70">
    <property type="entry name" value="Aldolase class I"/>
    <property type="match status" value="1"/>
</dbReference>
<keyword evidence="7" id="KW-0285">Flavoprotein</keyword>
<evidence type="ECO:0000256" key="3">
    <source>
        <dbReference type="ARBA" id="ARBA00005161"/>
    </source>
</evidence>
<comment type="subcellular location">
    <subcellularLocation>
        <location evidence="2">Membrane</location>
    </subcellularLocation>
</comment>
<evidence type="ECO:0000256" key="5">
    <source>
        <dbReference type="ARBA" id="ARBA00012791"/>
    </source>
</evidence>
<gene>
    <name evidence="13" type="ORF">FH972_026658</name>
</gene>
<comment type="caution">
    <text evidence="13">The sequence shown here is derived from an EMBL/GenBank/DDBJ whole genome shotgun (WGS) entry which is preliminary data.</text>
</comment>
<evidence type="ECO:0000313" key="13">
    <source>
        <dbReference type="EMBL" id="KAB8772368.1"/>
    </source>
</evidence>
<evidence type="ECO:0000259" key="12">
    <source>
        <dbReference type="Pfam" id="PF01180"/>
    </source>
</evidence>
<evidence type="ECO:0000313" key="14">
    <source>
        <dbReference type="Proteomes" id="UP000327013"/>
    </source>
</evidence>
<accession>A0A5N6L509</accession>
<evidence type="ECO:0000256" key="4">
    <source>
        <dbReference type="ARBA" id="ARBA00005359"/>
    </source>
</evidence>
<dbReference type="InterPro" id="IPR005719">
    <property type="entry name" value="Dihydroorotate_DH_2"/>
</dbReference>
<dbReference type="NCBIfam" id="TIGR01036">
    <property type="entry name" value="pyrD_sub2"/>
    <property type="match status" value="1"/>
</dbReference>
<proteinExistence type="inferred from homology"/>
<dbReference type="GO" id="GO:0006207">
    <property type="term" value="P:'de novo' pyrimidine nucleobase biosynthetic process"/>
    <property type="evidence" value="ECO:0007669"/>
    <property type="project" value="InterPro"/>
</dbReference>
<evidence type="ECO:0000256" key="8">
    <source>
        <dbReference type="ARBA" id="ARBA00022643"/>
    </source>
</evidence>
<evidence type="ECO:0000256" key="2">
    <source>
        <dbReference type="ARBA" id="ARBA00004370"/>
    </source>
</evidence>
<keyword evidence="14" id="KW-1185">Reference proteome</keyword>
<dbReference type="PANTHER" id="PTHR48109">
    <property type="entry name" value="DIHYDROOROTATE DEHYDROGENASE (QUINONE), MITOCHONDRIAL-RELATED"/>
    <property type="match status" value="1"/>
</dbReference>
<protein>
    <recommendedName>
        <fullName evidence="6">Dihydroorotate dehydrogenase (quinone), mitochondrial</fullName>
        <ecNumber evidence="5">1.3.5.2</ecNumber>
    </recommendedName>
</protein>
<evidence type="ECO:0000256" key="9">
    <source>
        <dbReference type="ARBA" id="ARBA00023002"/>
    </source>
</evidence>
<sequence length="488" mass="52996">MTLTATNSCLRTALKPLSAHIGVRIPRRRPAHLWPPNHRLASTSQELRTDGKSLLTRLKNLFLGTSIALGLTFGYLYVTDTRSGIHRWASVPVIRFLYPDAEDAHHAGTNILKTLYTFGIHPRERGKADDKGDLQVEVFGRLIDNPIGISAGLDKNADIPSALFALGPAVVEVGGATPLPQEGNEKPRVFRIASQNALINRYGLNSLGADHMAGTLRTRLRQFAHSMGFGLDTSAERFVLDGEAGVPAGSLMQGKLLAVQVAKNKSTPDADIDAVRRDYVRSVDALAKYADIIVVNVSSPNTPGLRDLQKVEPLMHILKGVVGSARSADRKLKPRVMVKVSPDEDSDEELLGICQAVWGSGVDGVIVGNTTKKRDLVWRGDLSAEEQHVVLEQGGYSGPQMYDRTLNLVKRYRSMLDEALHANPGRKLEQKVIFASGGITNGKQALDVLNAGASVAMIYTAMVYGGVGTASRIKEEVREEIRSRKSSS</sequence>
<comment type="catalytic activity">
    <reaction evidence="11">
        <text>(S)-dihydroorotate + a quinone = orotate + a quinol</text>
        <dbReference type="Rhea" id="RHEA:30187"/>
        <dbReference type="ChEBI" id="CHEBI:24646"/>
        <dbReference type="ChEBI" id="CHEBI:30839"/>
        <dbReference type="ChEBI" id="CHEBI:30864"/>
        <dbReference type="ChEBI" id="CHEBI:132124"/>
        <dbReference type="EC" id="1.3.5.2"/>
    </reaction>
</comment>
<dbReference type="CDD" id="cd04738">
    <property type="entry name" value="DHOD_2_like"/>
    <property type="match status" value="1"/>
</dbReference>
<reference evidence="13 14" key="1">
    <citation type="submission" date="2019-06" db="EMBL/GenBank/DDBJ databases">
        <title>A chromosomal-level reference genome of Carpinus fangiana (Coryloideae, Betulaceae).</title>
        <authorList>
            <person name="Yang X."/>
            <person name="Wang Z."/>
            <person name="Zhang L."/>
            <person name="Hao G."/>
            <person name="Liu J."/>
            <person name="Yang Y."/>
        </authorList>
    </citation>
    <scope>NUCLEOTIDE SEQUENCE [LARGE SCALE GENOMIC DNA]</scope>
    <source>
        <strain evidence="13">Cfa_2016G</strain>
        <tissue evidence="13">Leaf</tissue>
    </source>
</reference>
<dbReference type="Proteomes" id="UP000327013">
    <property type="component" value="Unassembled WGS sequence"/>
</dbReference>
<dbReference type="EMBL" id="VIBQ01000102">
    <property type="protein sequence ID" value="KAB8772368.1"/>
    <property type="molecule type" value="Genomic_DNA"/>
</dbReference>
<dbReference type="InterPro" id="IPR013785">
    <property type="entry name" value="Aldolase_TIM"/>
</dbReference>
<dbReference type="GO" id="GO:0106430">
    <property type="term" value="F:dihydroorotate dehydrogenase (quinone) activity"/>
    <property type="evidence" value="ECO:0007669"/>
    <property type="project" value="UniProtKB-EC"/>
</dbReference>
<keyword evidence="10" id="KW-0472">Membrane</keyword>
<dbReference type="UniPathway" id="UPA00070">
    <property type="reaction ID" value="UER00946"/>
</dbReference>
<comment type="cofactor">
    <cofactor evidence="1">
        <name>FMN</name>
        <dbReference type="ChEBI" id="CHEBI:58210"/>
    </cofactor>
</comment>
<feature type="domain" description="Dihydroorotate dehydrogenase catalytic" evidence="12">
    <location>
        <begin position="134"/>
        <end position="479"/>
    </location>
</feature>
<dbReference type="GO" id="GO:0044205">
    <property type="term" value="P:'de novo' UMP biosynthetic process"/>
    <property type="evidence" value="ECO:0007669"/>
    <property type="project" value="UniProtKB-UniPathway"/>
</dbReference>
<dbReference type="FunFam" id="3.20.20.70:FF:000242">
    <property type="entry name" value="Dihydroorotate reductase PyrE"/>
    <property type="match status" value="1"/>
</dbReference>
<dbReference type="PANTHER" id="PTHR48109:SF4">
    <property type="entry name" value="DIHYDROOROTATE DEHYDROGENASE (QUINONE), MITOCHONDRIAL"/>
    <property type="match status" value="1"/>
</dbReference>
<dbReference type="GO" id="GO:0005743">
    <property type="term" value="C:mitochondrial inner membrane"/>
    <property type="evidence" value="ECO:0007669"/>
    <property type="project" value="TreeGrafter"/>
</dbReference>
<keyword evidence="8" id="KW-0288">FMN</keyword>
<evidence type="ECO:0000256" key="7">
    <source>
        <dbReference type="ARBA" id="ARBA00022630"/>
    </source>
</evidence>
<dbReference type="SUPFAM" id="SSF51395">
    <property type="entry name" value="FMN-linked oxidoreductases"/>
    <property type="match status" value="1"/>
</dbReference>